<dbReference type="AlphaFoldDB" id="A0A7C3PET4"/>
<name>A0A7C3PET4_9CYAN</name>
<dbReference type="PROSITE" id="PS51340">
    <property type="entry name" value="MOSC"/>
    <property type="match status" value="1"/>
</dbReference>
<gene>
    <name evidence="2" type="ORF">ENR64_09725</name>
</gene>
<dbReference type="Gene3D" id="2.40.33.20">
    <property type="entry name" value="PK beta-barrel domain-like"/>
    <property type="match status" value="1"/>
</dbReference>
<evidence type="ECO:0000313" key="2">
    <source>
        <dbReference type="EMBL" id="HFM98015.1"/>
    </source>
</evidence>
<feature type="domain" description="MOSC" evidence="1">
    <location>
        <begin position="28"/>
        <end position="163"/>
    </location>
</feature>
<dbReference type="EMBL" id="DSRU01000136">
    <property type="protein sequence ID" value="HFM98015.1"/>
    <property type="molecule type" value="Genomic_DNA"/>
</dbReference>
<dbReference type="InterPro" id="IPR005163">
    <property type="entry name" value="Tri_helical_YiiM-like"/>
</dbReference>
<dbReference type="SUPFAM" id="SSF50800">
    <property type="entry name" value="PK beta-barrel domain-like"/>
    <property type="match status" value="1"/>
</dbReference>
<dbReference type="GO" id="GO:0003824">
    <property type="term" value="F:catalytic activity"/>
    <property type="evidence" value="ECO:0007669"/>
    <property type="project" value="InterPro"/>
</dbReference>
<comment type="caution">
    <text evidence="2">The sequence shown here is derived from an EMBL/GenBank/DDBJ whole genome shotgun (WGS) entry which is preliminary data.</text>
</comment>
<evidence type="ECO:0000259" key="1">
    <source>
        <dbReference type="PROSITE" id="PS51340"/>
    </source>
</evidence>
<dbReference type="InterPro" id="IPR052353">
    <property type="entry name" value="Benzoxazolinone_Detox_Enz"/>
</dbReference>
<dbReference type="InterPro" id="IPR005302">
    <property type="entry name" value="MoCF_Sase_C"/>
</dbReference>
<protein>
    <submittedName>
        <fullName evidence="2">MOSC domain-containing protein</fullName>
    </submittedName>
</protein>
<dbReference type="Pfam" id="PF03475">
    <property type="entry name" value="YiiM_3-alpha"/>
    <property type="match status" value="1"/>
</dbReference>
<sequence length="214" mass="24508">MKLVSVNVGLPRKVTWKGKTVSTGIFKEPVNTRVMVRSLNLHGDGQADLTVHGGVDKAVYVYPLEHYDYWRTELPDTDLTMGNFGENFTTTGLKEEDLNIGDLFQIGSVELMVTQPRMPCYKLGIRFGRADMVKRFLASRRTGFYFRVLQEGEVVAGDTLALMSRDENNITVADITQLYTHEKNDPELLQRATQLEALPESWRDYFQEQVRRVR</sequence>
<accession>A0A7C3PET4</accession>
<dbReference type="PANTHER" id="PTHR30212:SF2">
    <property type="entry name" value="PROTEIN YIIM"/>
    <property type="match status" value="1"/>
</dbReference>
<proteinExistence type="predicted"/>
<dbReference type="InterPro" id="IPR011037">
    <property type="entry name" value="Pyrv_Knase-like_insert_dom_sf"/>
</dbReference>
<dbReference type="Pfam" id="PF03473">
    <property type="entry name" value="MOSC"/>
    <property type="match status" value="1"/>
</dbReference>
<reference evidence="2" key="1">
    <citation type="journal article" date="2020" name="mSystems">
        <title>Genome- and Community-Level Interaction Insights into Carbon Utilization and Element Cycling Functions of Hydrothermarchaeota in Hydrothermal Sediment.</title>
        <authorList>
            <person name="Zhou Z."/>
            <person name="Liu Y."/>
            <person name="Xu W."/>
            <person name="Pan J."/>
            <person name="Luo Z.H."/>
            <person name="Li M."/>
        </authorList>
    </citation>
    <scope>NUCLEOTIDE SEQUENCE [LARGE SCALE GENOMIC DNA]</scope>
    <source>
        <strain evidence="2">SpSt-418</strain>
    </source>
</reference>
<organism evidence="2">
    <name type="scientific">Oscillatoriales cyanobacterium SpSt-418</name>
    <dbReference type="NCBI Taxonomy" id="2282169"/>
    <lineage>
        <taxon>Bacteria</taxon>
        <taxon>Bacillati</taxon>
        <taxon>Cyanobacteriota</taxon>
        <taxon>Cyanophyceae</taxon>
        <taxon>Oscillatoriophycideae</taxon>
        <taxon>Oscillatoriales</taxon>
    </lineage>
</organism>
<dbReference type="GO" id="GO:0030170">
    <property type="term" value="F:pyridoxal phosphate binding"/>
    <property type="evidence" value="ECO:0007669"/>
    <property type="project" value="InterPro"/>
</dbReference>
<dbReference type="GO" id="GO:0030151">
    <property type="term" value="F:molybdenum ion binding"/>
    <property type="evidence" value="ECO:0007669"/>
    <property type="project" value="InterPro"/>
</dbReference>
<dbReference type="PANTHER" id="PTHR30212">
    <property type="entry name" value="PROTEIN YIIM"/>
    <property type="match status" value="1"/>
</dbReference>